<name>A0A811UR45_CERCA</name>
<proteinExistence type="predicted"/>
<accession>A0A811UR45</accession>
<evidence type="ECO:0000313" key="1">
    <source>
        <dbReference type="EMBL" id="CAD7000375.1"/>
    </source>
</evidence>
<evidence type="ECO:0000313" key="2">
    <source>
        <dbReference type="Proteomes" id="UP000606786"/>
    </source>
</evidence>
<dbReference type="EMBL" id="CAJHJT010000012">
    <property type="protein sequence ID" value="CAD7000375.1"/>
    <property type="molecule type" value="Genomic_DNA"/>
</dbReference>
<keyword evidence="2" id="KW-1185">Reference proteome</keyword>
<dbReference type="AlphaFoldDB" id="A0A811UR45"/>
<reference evidence="1" key="1">
    <citation type="submission" date="2020-11" db="EMBL/GenBank/DDBJ databases">
        <authorList>
            <person name="Whitehead M."/>
        </authorList>
    </citation>
    <scope>NUCLEOTIDE SEQUENCE</scope>
    <source>
        <strain evidence="1">EGII</strain>
    </source>
</reference>
<comment type="caution">
    <text evidence="1">The sequence shown here is derived from an EMBL/GenBank/DDBJ whole genome shotgun (WGS) entry which is preliminary data.</text>
</comment>
<gene>
    <name evidence="1" type="ORF">CCAP1982_LOCUS8853</name>
</gene>
<protein>
    <submittedName>
        <fullName evidence="1">(Mediterranean fruit fly) hypothetical protein</fullName>
    </submittedName>
</protein>
<organism evidence="1 2">
    <name type="scientific">Ceratitis capitata</name>
    <name type="common">Mediterranean fruit fly</name>
    <name type="synonym">Tephritis capitata</name>
    <dbReference type="NCBI Taxonomy" id="7213"/>
    <lineage>
        <taxon>Eukaryota</taxon>
        <taxon>Metazoa</taxon>
        <taxon>Ecdysozoa</taxon>
        <taxon>Arthropoda</taxon>
        <taxon>Hexapoda</taxon>
        <taxon>Insecta</taxon>
        <taxon>Pterygota</taxon>
        <taxon>Neoptera</taxon>
        <taxon>Endopterygota</taxon>
        <taxon>Diptera</taxon>
        <taxon>Brachycera</taxon>
        <taxon>Muscomorpha</taxon>
        <taxon>Tephritoidea</taxon>
        <taxon>Tephritidae</taxon>
        <taxon>Ceratitis</taxon>
        <taxon>Ceratitis</taxon>
    </lineage>
</organism>
<sequence>MLSNLARNSSNVNVCKILVAFDSVQSVISERAARKLVGVETNQAQIGRIRYSEVDAQGRPSWDSTLRLWEDMLVLRIGEFRSRTPGNYSSRRQILNSLLIYTYINISNKSARIKLTSAYLLRNRILTS</sequence>
<dbReference type="Proteomes" id="UP000606786">
    <property type="component" value="Unassembled WGS sequence"/>
</dbReference>